<evidence type="ECO:0000256" key="3">
    <source>
        <dbReference type="ARBA" id="ARBA00022490"/>
    </source>
</evidence>
<dbReference type="OrthoDB" id="269405at2759"/>
<dbReference type="EMBL" id="JACMRX010000005">
    <property type="protein sequence ID" value="KAF7989905.1"/>
    <property type="molecule type" value="Genomic_DNA"/>
</dbReference>
<comment type="similarity">
    <text evidence="2">Belongs to the MAK10 family.</text>
</comment>
<name>A0A834XQR6_APHGI</name>
<dbReference type="Pfam" id="PF25789">
    <property type="entry name" value="TPR_NAA35"/>
    <property type="match status" value="1"/>
</dbReference>
<dbReference type="Pfam" id="PF04112">
    <property type="entry name" value="Mak10"/>
    <property type="match status" value="1"/>
</dbReference>
<protein>
    <recommendedName>
        <fullName evidence="4">Protein MAK10 homolog</fullName>
    </recommendedName>
</protein>
<comment type="subcellular location">
    <subcellularLocation>
        <location evidence="1">Cytoplasm</location>
    </subcellularLocation>
</comment>
<comment type="caution">
    <text evidence="7">The sequence shown here is derived from an EMBL/GenBank/DDBJ whole genome shotgun (WGS) entry which is preliminary data.</text>
</comment>
<dbReference type="InterPro" id="IPR057983">
    <property type="entry name" value="NAA35-like_N"/>
</dbReference>
<feature type="domain" description="NAA35-like TPR repeats" evidence="6">
    <location>
        <begin position="331"/>
        <end position="723"/>
    </location>
</feature>
<dbReference type="Proteomes" id="UP000639338">
    <property type="component" value="Unassembled WGS sequence"/>
</dbReference>
<evidence type="ECO:0000256" key="4">
    <source>
        <dbReference type="ARBA" id="ARBA00030494"/>
    </source>
</evidence>
<dbReference type="InterPro" id="IPR057982">
    <property type="entry name" value="TPR_NAA35"/>
</dbReference>
<evidence type="ECO:0000256" key="2">
    <source>
        <dbReference type="ARBA" id="ARBA00006289"/>
    </source>
</evidence>
<reference evidence="7 8" key="1">
    <citation type="submission" date="2020-08" db="EMBL/GenBank/DDBJ databases">
        <title>Aphidius gifuensis genome sequencing and assembly.</title>
        <authorList>
            <person name="Du Z."/>
        </authorList>
    </citation>
    <scope>NUCLEOTIDE SEQUENCE [LARGE SCALE GENOMIC DNA]</scope>
    <source>
        <strain evidence="7">YNYX2018</strain>
        <tissue evidence="7">Adults</tissue>
    </source>
</reference>
<organism evidence="7 8">
    <name type="scientific">Aphidius gifuensis</name>
    <name type="common">Parasitoid wasp</name>
    <dbReference type="NCBI Taxonomy" id="684658"/>
    <lineage>
        <taxon>Eukaryota</taxon>
        <taxon>Metazoa</taxon>
        <taxon>Ecdysozoa</taxon>
        <taxon>Arthropoda</taxon>
        <taxon>Hexapoda</taxon>
        <taxon>Insecta</taxon>
        <taxon>Pterygota</taxon>
        <taxon>Neoptera</taxon>
        <taxon>Endopterygota</taxon>
        <taxon>Hymenoptera</taxon>
        <taxon>Apocrita</taxon>
        <taxon>Ichneumonoidea</taxon>
        <taxon>Braconidae</taxon>
        <taxon>Aphidiinae</taxon>
        <taxon>Aphidius</taxon>
    </lineage>
</organism>
<evidence type="ECO:0000313" key="7">
    <source>
        <dbReference type="EMBL" id="KAF7989905.1"/>
    </source>
</evidence>
<accession>A0A834XQR6</accession>
<evidence type="ECO:0000313" key="8">
    <source>
        <dbReference type="Proteomes" id="UP000639338"/>
    </source>
</evidence>
<sequence>MAASVDDNMSINKNDDKQQQMEHPNYNWIDVTPEFFGATKNLQLGELLHDELFGLFEAMSAIEMMDPKMDAGMLCNRGNNKPYTFDQAVELKKIKIDNITSSEIIGIIDSTYSCIVSWLEGHSLAQTVFTNIYLHQPGQIIDKTLRTFCYAVYKIIEIIRDSINRAIVYEEEDFQSITYGYKLQQDITEQKTISMLREVEDELNKKSRIKPTNETNENEYNDALALYSRIRFTKLFYQALSTMGKKDNLIQNTNDCHKFLLNCTEMLRVMIKTVYRGDKFDDTSNHPTVMGFDSMINQRLLPPTFPRYTKIRPRVEALEYIDNLLDRLKFITKITTSNGFHSALDFFLEFSRQSPCILSRSMLQIIYQPMNNKIFGIESFTNILKEAARNFSAPPSLLPKNTLLQNHQAKDCVDTFFHHCTSIFGSLVQLSGHNRARQRDKLAHLLEDFANLHDEAERVDRFLNTLIPKNDGSRLHMACFSTWIMYHTLRVMVMYLLSGFELELYSSHEYHYIFWYLYQFLYGWLVSALTRADSFLAEQDYHNEQQKSKNKKTAKNKKKKITRPYNLEILMCQVLQYLCGGYYKTLVGFRMDGKISLPEEQFDSERVRYEHRLLPFSSLLIPPAADYQKFLDLTVHNEENEGNTSEMEYTTALRHFQRARNMLDCALSMCQDKNSSIVNEINDLLKVAKTNFIVVKLLACGHKKESKEPPVFDFSCHQHFPIIKLV</sequence>
<evidence type="ECO:0000256" key="1">
    <source>
        <dbReference type="ARBA" id="ARBA00004496"/>
    </source>
</evidence>
<dbReference type="InterPro" id="IPR007244">
    <property type="entry name" value="Naa35_N"/>
</dbReference>
<evidence type="ECO:0000259" key="6">
    <source>
        <dbReference type="Pfam" id="PF25789"/>
    </source>
</evidence>
<keyword evidence="8" id="KW-1185">Reference proteome</keyword>
<proteinExistence type="inferred from homology"/>
<dbReference type="PANTHER" id="PTHR21373:SF0">
    <property type="entry name" value="N-ALPHA-ACETYLTRANSFERASE 35, NATC AUXILIARY SUBUNIT"/>
    <property type="match status" value="1"/>
</dbReference>
<dbReference type="GO" id="GO:0031417">
    <property type="term" value="C:NatC complex"/>
    <property type="evidence" value="ECO:0007669"/>
    <property type="project" value="InterPro"/>
</dbReference>
<dbReference type="PANTHER" id="PTHR21373">
    <property type="entry name" value="GLUCOSE REPRESSIBLE PROTEIN MAK10"/>
    <property type="match status" value="1"/>
</dbReference>
<dbReference type="AlphaFoldDB" id="A0A834XQR6"/>
<feature type="domain" description="NAA35-like N-terminal" evidence="5">
    <location>
        <begin position="45"/>
        <end position="136"/>
    </location>
</feature>
<keyword evidence="3" id="KW-0963">Cytoplasm</keyword>
<gene>
    <name evidence="7" type="ORF">HCN44_008579</name>
</gene>
<evidence type="ECO:0000259" key="5">
    <source>
        <dbReference type="Pfam" id="PF04112"/>
    </source>
</evidence>